<accession>A0AAV4C1V1</accession>
<protein>
    <submittedName>
        <fullName evidence="1">Reverse transcriptase</fullName>
    </submittedName>
</protein>
<organism evidence="1 2">
    <name type="scientific">Plakobranchus ocellatus</name>
    <dbReference type="NCBI Taxonomy" id="259542"/>
    <lineage>
        <taxon>Eukaryota</taxon>
        <taxon>Metazoa</taxon>
        <taxon>Spiralia</taxon>
        <taxon>Lophotrochozoa</taxon>
        <taxon>Mollusca</taxon>
        <taxon>Gastropoda</taxon>
        <taxon>Heterobranchia</taxon>
        <taxon>Euthyneura</taxon>
        <taxon>Panpulmonata</taxon>
        <taxon>Sacoglossa</taxon>
        <taxon>Placobranchoidea</taxon>
        <taxon>Plakobranchidae</taxon>
        <taxon>Plakobranchus</taxon>
    </lineage>
</organism>
<comment type="caution">
    <text evidence="1">The sequence shown here is derived from an EMBL/GenBank/DDBJ whole genome shotgun (WGS) entry which is preliminary data.</text>
</comment>
<gene>
    <name evidence="1" type="ORF">PoB_005146300</name>
</gene>
<name>A0AAV4C1V1_9GAST</name>
<proteinExistence type="predicted"/>
<evidence type="ECO:0000313" key="1">
    <source>
        <dbReference type="EMBL" id="GFO24958.1"/>
    </source>
</evidence>
<keyword evidence="2" id="KW-1185">Reference proteome</keyword>
<dbReference type="GO" id="GO:0003964">
    <property type="term" value="F:RNA-directed DNA polymerase activity"/>
    <property type="evidence" value="ECO:0007669"/>
    <property type="project" value="UniProtKB-KW"/>
</dbReference>
<reference evidence="1 2" key="1">
    <citation type="journal article" date="2021" name="Elife">
        <title>Chloroplast acquisition without the gene transfer in kleptoplastic sea slugs, Plakobranchus ocellatus.</title>
        <authorList>
            <person name="Maeda T."/>
            <person name="Takahashi S."/>
            <person name="Yoshida T."/>
            <person name="Shimamura S."/>
            <person name="Takaki Y."/>
            <person name="Nagai Y."/>
            <person name="Toyoda A."/>
            <person name="Suzuki Y."/>
            <person name="Arimoto A."/>
            <person name="Ishii H."/>
            <person name="Satoh N."/>
            <person name="Nishiyama T."/>
            <person name="Hasebe M."/>
            <person name="Maruyama T."/>
            <person name="Minagawa J."/>
            <person name="Obokata J."/>
            <person name="Shigenobu S."/>
        </authorList>
    </citation>
    <scope>NUCLEOTIDE SEQUENCE [LARGE SCALE GENOMIC DNA]</scope>
</reference>
<dbReference type="Proteomes" id="UP000735302">
    <property type="component" value="Unassembled WGS sequence"/>
</dbReference>
<keyword evidence="1" id="KW-0695">RNA-directed DNA polymerase</keyword>
<sequence>MAIFHAKGLPIQSKARALISTSEGGTKSWCESAASIDTQRKILLDGCDDWEFSADLFNWNRRSKVIHVTGIRPDIVFHSSTTRQIIMFELTVPYLSRI</sequence>
<evidence type="ECO:0000313" key="2">
    <source>
        <dbReference type="Proteomes" id="UP000735302"/>
    </source>
</evidence>
<dbReference type="EMBL" id="BLXT01005681">
    <property type="protein sequence ID" value="GFO24958.1"/>
    <property type="molecule type" value="Genomic_DNA"/>
</dbReference>
<keyword evidence="1" id="KW-0548">Nucleotidyltransferase</keyword>
<keyword evidence="1" id="KW-0808">Transferase</keyword>
<dbReference type="AlphaFoldDB" id="A0AAV4C1V1"/>